<dbReference type="Gene3D" id="3.30.559.10">
    <property type="entry name" value="Chloramphenicol acetyltransferase-like domain"/>
    <property type="match status" value="1"/>
</dbReference>
<dbReference type="Pfam" id="PF00302">
    <property type="entry name" value="CAT"/>
    <property type="match status" value="1"/>
</dbReference>
<protein>
    <submittedName>
        <fullName evidence="2">Chloramphenicol O-acetyltransferase type A</fullName>
    </submittedName>
</protein>
<dbReference type="AlphaFoldDB" id="A0A1H6B6J9"/>
<dbReference type="InterPro" id="IPR001707">
    <property type="entry name" value="Cmp_AcTrfase"/>
</dbReference>
<dbReference type="SUPFAM" id="SSF52777">
    <property type="entry name" value="CoA-dependent acyltransferases"/>
    <property type="match status" value="1"/>
</dbReference>
<dbReference type="PIRSF" id="PIRSF000440">
    <property type="entry name" value="CAT"/>
    <property type="match status" value="1"/>
</dbReference>
<organism evidence="2 3">
    <name type="scientific">Sphingobacterium lactis</name>
    <dbReference type="NCBI Taxonomy" id="797291"/>
    <lineage>
        <taxon>Bacteria</taxon>
        <taxon>Pseudomonadati</taxon>
        <taxon>Bacteroidota</taxon>
        <taxon>Sphingobacteriia</taxon>
        <taxon>Sphingobacteriales</taxon>
        <taxon>Sphingobacteriaceae</taxon>
        <taxon>Sphingobacterium</taxon>
    </lineage>
</organism>
<keyword evidence="2" id="KW-0808">Transferase</keyword>
<gene>
    <name evidence="2" type="ORF">SAMN05421877_109185</name>
</gene>
<feature type="active site" description="Proton acceptor" evidence="1">
    <location>
        <position position="199"/>
    </location>
</feature>
<dbReference type="InterPro" id="IPR023213">
    <property type="entry name" value="CAT-like_dom_sf"/>
</dbReference>
<accession>A0A1H6B6J9</accession>
<dbReference type="PANTHER" id="PTHR38474:SF1">
    <property type="entry name" value="SLR0299 PROTEIN"/>
    <property type="match status" value="1"/>
</dbReference>
<sequence length="222" mass="25575">MPSISKKIFYLACMKQRIDQSTWERKEHYAFFSKFDEPIYGVTVPVDCTKAYQTAKEKGVSFFMYYLYRALQAFNAIENFRLRIYEGEVYLYDVTHASTTMLREDKTFGFTYIDYHPDEQVFLEGALSEIARVKANSGLELRDVEPNMVQCSALPWLDFTGLSHARSFSRIDSCPKISFGKLVDEAGAKRMNISIHVHHGLVDGYHIGLFVEKFQQLLDGVA</sequence>
<dbReference type="PANTHER" id="PTHR38474">
    <property type="entry name" value="SLR0299 PROTEIN"/>
    <property type="match status" value="1"/>
</dbReference>
<name>A0A1H6B6J9_9SPHI</name>
<reference evidence="3" key="1">
    <citation type="submission" date="2016-10" db="EMBL/GenBank/DDBJ databases">
        <authorList>
            <person name="Varghese N."/>
            <person name="Submissions S."/>
        </authorList>
    </citation>
    <scope>NUCLEOTIDE SEQUENCE [LARGE SCALE GENOMIC DNA]</scope>
    <source>
        <strain evidence="3">DSM 22361</strain>
    </source>
</reference>
<evidence type="ECO:0000313" key="3">
    <source>
        <dbReference type="Proteomes" id="UP000236731"/>
    </source>
</evidence>
<dbReference type="EMBL" id="FNUT01000009">
    <property type="protein sequence ID" value="SEG56035.1"/>
    <property type="molecule type" value="Genomic_DNA"/>
</dbReference>
<keyword evidence="3" id="KW-1185">Reference proteome</keyword>
<dbReference type="GO" id="GO:0008811">
    <property type="term" value="F:chloramphenicol O-acetyltransferase activity"/>
    <property type="evidence" value="ECO:0007669"/>
    <property type="project" value="InterPro"/>
</dbReference>
<dbReference type="SMART" id="SM01059">
    <property type="entry name" value="CAT"/>
    <property type="match status" value="1"/>
</dbReference>
<proteinExistence type="predicted"/>
<evidence type="ECO:0000256" key="1">
    <source>
        <dbReference type="PIRSR" id="PIRSR000440-1"/>
    </source>
</evidence>
<evidence type="ECO:0000313" key="2">
    <source>
        <dbReference type="EMBL" id="SEG56035.1"/>
    </source>
</evidence>
<dbReference type="Proteomes" id="UP000236731">
    <property type="component" value="Unassembled WGS sequence"/>
</dbReference>